<evidence type="ECO:0000313" key="1">
    <source>
        <dbReference type="EMBL" id="QJA46699.1"/>
    </source>
</evidence>
<sequence>MKDLLGQFKEIFEKNETFREELMKFDRTVKSPDWGFFVGVLRLIQGRILEDMVSREHTLLDEKEKDVAQRTYYNINQILVFLMSPAGWIKKRSKWSQVLSNQMGKVKPNQRKEQ</sequence>
<evidence type="ECO:0000313" key="2">
    <source>
        <dbReference type="EMBL" id="QJH94388.1"/>
    </source>
</evidence>
<proteinExistence type="predicted"/>
<accession>A0A6H1ZGW0</accession>
<gene>
    <name evidence="1" type="ORF">TM448A00520_0008</name>
    <name evidence="2" type="ORF">TM448B00218_0031</name>
</gene>
<dbReference type="EMBL" id="MT144600">
    <property type="protein sequence ID" value="QJH94388.1"/>
    <property type="molecule type" value="Genomic_DNA"/>
</dbReference>
<organism evidence="1">
    <name type="scientific">viral metagenome</name>
    <dbReference type="NCBI Taxonomy" id="1070528"/>
    <lineage>
        <taxon>unclassified sequences</taxon>
        <taxon>metagenomes</taxon>
        <taxon>organismal metagenomes</taxon>
    </lineage>
</organism>
<dbReference type="EMBL" id="MT144019">
    <property type="protein sequence ID" value="QJA46699.1"/>
    <property type="molecule type" value="Genomic_DNA"/>
</dbReference>
<reference evidence="1" key="1">
    <citation type="submission" date="2020-03" db="EMBL/GenBank/DDBJ databases">
        <title>The deep terrestrial virosphere.</title>
        <authorList>
            <person name="Holmfeldt K."/>
            <person name="Nilsson E."/>
            <person name="Simone D."/>
            <person name="Lopez-Fernandez M."/>
            <person name="Wu X."/>
            <person name="de Brujin I."/>
            <person name="Lundin D."/>
            <person name="Andersson A."/>
            <person name="Bertilsson S."/>
            <person name="Dopson M."/>
        </authorList>
    </citation>
    <scope>NUCLEOTIDE SEQUENCE</scope>
    <source>
        <strain evidence="1">TM448A00520</strain>
        <strain evidence="2">TM448B00218</strain>
    </source>
</reference>
<name>A0A6H1ZGW0_9ZZZZ</name>
<dbReference type="AlphaFoldDB" id="A0A6H1ZGW0"/>
<protein>
    <submittedName>
        <fullName evidence="1">Uncharacterized protein</fullName>
    </submittedName>
</protein>